<evidence type="ECO:0000256" key="1">
    <source>
        <dbReference type="SAM" id="MobiDB-lite"/>
    </source>
</evidence>
<keyword evidence="2" id="KW-1133">Transmembrane helix</keyword>
<gene>
    <name evidence="3" type="ORF">J4Q44_G00287580</name>
</gene>
<feature type="transmembrane region" description="Helical" evidence="2">
    <location>
        <begin position="46"/>
        <end position="67"/>
    </location>
</feature>
<sequence>MDVVKSLNLTDKAGNLIKILINDEDILYKEYKPPPRDIIQLPKSMLYLLMAAVVVVAVAYAIVGHLIKDLALDIADCLLGPMEPDPLKDGDLKPRGPSHMPPIMTNSHHNAFHVWDTDDVIIPMTPIEGSPQASPLLNVITHIPSFFPHSHSVNSPALSHSLPGREIRVESDA</sequence>
<evidence type="ECO:0000313" key="4">
    <source>
        <dbReference type="Proteomes" id="UP001356427"/>
    </source>
</evidence>
<evidence type="ECO:0000313" key="3">
    <source>
        <dbReference type="EMBL" id="KAK6300660.1"/>
    </source>
</evidence>
<accession>A0AAN8L3R3</accession>
<organism evidence="3 4">
    <name type="scientific">Coregonus suidteri</name>
    <dbReference type="NCBI Taxonomy" id="861788"/>
    <lineage>
        <taxon>Eukaryota</taxon>
        <taxon>Metazoa</taxon>
        <taxon>Chordata</taxon>
        <taxon>Craniata</taxon>
        <taxon>Vertebrata</taxon>
        <taxon>Euteleostomi</taxon>
        <taxon>Actinopterygii</taxon>
        <taxon>Neopterygii</taxon>
        <taxon>Teleostei</taxon>
        <taxon>Protacanthopterygii</taxon>
        <taxon>Salmoniformes</taxon>
        <taxon>Salmonidae</taxon>
        <taxon>Coregoninae</taxon>
        <taxon>Coregonus</taxon>
    </lineage>
</organism>
<dbReference type="AlphaFoldDB" id="A0AAN8L3R3"/>
<evidence type="ECO:0000256" key="2">
    <source>
        <dbReference type="SAM" id="Phobius"/>
    </source>
</evidence>
<reference evidence="3 4" key="1">
    <citation type="submission" date="2021-04" db="EMBL/GenBank/DDBJ databases">
        <authorList>
            <person name="De Guttry C."/>
            <person name="Zahm M."/>
            <person name="Klopp C."/>
            <person name="Cabau C."/>
            <person name="Louis A."/>
            <person name="Berthelot C."/>
            <person name="Parey E."/>
            <person name="Roest Crollius H."/>
            <person name="Montfort J."/>
            <person name="Robinson-Rechavi M."/>
            <person name="Bucao C."/>
            <person name="Bouchez O."/>
            <person name="Gislard M."/>
            <person name="Lluch J."/>
            <person name="Milhes M."/>
            <person name="Lampietro C."/>
            <person name="Lopez Roques C."/>
            <person name="Donnadieu C."/>
            <person name="Braasch I."/>
            <person name="Desvignes T."/>
            <person name="Postlethwait J."/>
            <person name="Bobe J."/>
            <person name="Wedekind C."/>
            <person name="Guiguen Y."/>
        </authorList>
    </citation>
    <scope>NUCLEOTIDE SEQUENCE [LARGE SCALE GENOMIC DNA]</scope>
    <source>
        <strain evidence="3">Cs_M1</strain>
        <tissue evidence="3">Blood</tissue>
    </source>
</reference>
<dbReference type="EMBL" id="JAGTTL010000027">
    <property type="protein sequence ID" value="KAK6300660.1"/>
    <property type="molecule type" value="Genomic_DNA"/>
</dbReference>
<name>A0AAN8L3R3_9TELE</name>
<protein>
    <submittedName>
        <fullName evidence="3">Uncharacterized protein</fullName>
    </submittedName>
</protein>
<proteinExistence type="predicted"/>
<keyword evidence="4" id="KW-1185">Reference proteome</keyword>
<comment type="caution">
    <text evidence="3">The sequence shown here is derived from an EMBL/GenBank/DDBJ whole genome shotgun (WGS) entry which is preliminary data.</text>
</comment>
<dbReference type="Proteomes" id="UP001356427">
    <property type="component" value="Unassembled WGS sequence"/>
</dbReference>
<feature type="compositionally biased region" description="Basic and acidic residues" evidence="1">
    <location>
        <begin position="163"/>
        <end position="173"/>
    </location>
</feature>
<feature type="region of interest" description="Disordered" evidence="1">
    <location>
        <begin position="154"/>
        <end position="173"/>
    </location>
</feature>
<keyword evidence="2" id="KW-0472">Membrane</keyword>
<keyword evidence="2" id="KW-0812">Transmembrane</keyword>